<dbReference type="AlphaFoldDB" id="A0A2U1SNI8"/>
<keyword evidence="1" id="KW-0677">Repeat</keyword>
<dbReference type="OrthoDB" id="7838311at2"/>
<keyword evidence="2" id="KW-1015">Disulfide bond</keyword>
<feature type="transmembrane region" description="Helical" evidence="5">
    <location>
        <begin position="163"/>
        <end position="182"/>
    </location>
</feature>
<name>A0A2U1SNI8_METSR</name>
<evidence type="ECO:0000256" key="5">
    <source>
        <dbReference type="SAM" id="Phobius"/>
    </source>
</evidence>
<evidence type="ECO:0000256" key="1">
    <source>
        <dbReference type="ARBA" id="ARBA00022737"/>
    </source>
</evidence>
<protein>
    <recommendedName>
        <fullName evidence="6">Apple domain-containing protein</fullName>
    </recommendedName>
</protein>
<dbReference type="CDD" id="cd01100">
    <property type="entry name" value="APPLE_Factor_XI_like"/>
    <property type="match status" value="1"/>
</dbReference>
<dbReference type="RefSeq" id="WP_108917965.1">
    <property type="nucleotide sequence ID" value="NZ_BGJY01000014.1"/>
</dbReference>
<keyword evidence="3" id="KW-0175">Coiled coil</keyword>
<organism evidence="7 8">
    <name type="scientific">Methylosinus sporium</name>
    <dbReference type="NCBI Taxonomy" id="428"/>
    <lineage>
        <taxon>Bacteria</taxon>
        <taxon>Pseudomonadati</taxon>
        <taxon>Pseudomonadota</taxon>
        <taxon>Alphaproteobacteria</taxon>
        <taxon>Hyphomicrobiales</taxon>
        <taxon>Methylocystaceae</taxon>
        <taxon>Methylosinus</taxon>
    </lineage>
</organism>
<evidence type="ECO:0000256" key="2">
    <source>
        <dbReference type="ARBA" id="ARBA00023157"/>
    </source>
</evidence>
<feature type="region of interest" description="Disordered" evidence="4">
    <location>
        <begin position="258"/>
        <end position="293"/>
    </location>
</feature>
<gene>
    <name evidence="7" type="ORF">C5689_14410</name>
</gene>
<keyword evidence="5" id="KW-0472">Membrane</keyword>
<dbReference type="SMART" id="SM00223">
    <property type="entry name" value="APPLE"/>
    <property type="match status" value="1"/>
</dbReference>
<accession>A0A2U1SNI8</accession>
<dbReference type="EMBL" id="PUIV01000026">
    <property type="protein sequence ID" value="PWB93181.1"/>
    <property type="molecule type" value="Genomic_DNA"/>
</dbReference>
<evidence type="ECO:0000256" key="4">
    <source>
        <dbReference type="SAM" id="MobiDB-lite"/>
    </source>
</evidence>
<feature type="compositionally biased region" description="Low complexity" evidence="4">
    <location>
        <begin position="259"/>
        <end position="282"/>
    </location>
</feature>
<keyword evidence="8" id="KW-1185">Reference proteome</keyword>
<dbReference type="InterPro" id="IPR003609">
    <property type="entry name" value="Pan_app"/>
</dbReference>
<dbReference type="Pfam" id="PF00024">
    <property type="entry name" value="PAN_1"/>
    <property type="match status" value="2"/>
</dbReference>
<proteinExistence type="predicted"/>
<keyword evidence="5" id="KW-1133">Transmembrane helix</keyword>
<dbReference type="InterPro" id="IPR000177">
    <property type="entry name" value="Apple"/>
</dbReference>
<evidence type="ECO:0000259" key="6">
    <source>
        <dbReference type="PROSITE" id="PS50948"/>
    </source>
</evidence>
<keyword evidence="5" id="KW-0812">Transmembrane</keyword>
<evidence type="ECO:0000313" key="8">
    <source>
        <dbReference type="Proteomes" id="UP000245137"/>
    </source>
</evidence>
<dbReference type="Gene3D" id="3.50.4.10">
    <property type="entry name" value="Hepatocyte Growth Factor"/>
    <property type="match status" value="2"/>
</dbReference>
<sequence length="469" mass="50968">MGAVNDLARNEASRPDARRSWDEVEALYREECAAMLRDARRHYEQRAAREQTTIENVLAAFARDFDAWLDRERRGISSPKPNLSTLFEIWLERGARRLEPPSASPEADARSQELEQRLDEGARHIQQLEERLAEAQRRAAQRAAETAAAIAAAPAAPRGLGRVLLAMALGLFVALLGAAQWARQSAATPPALRAALTGFDASLSELEARGRAALGGLAADRAREEALTALLREDRAYVIARAVAADPQLARERIDALEPSSPAPVAQAPSELAPKEPAAALPRTPPAEPAAPDVAALAPEEEPERLPPAVIGLQKPATFRGFENRDIVGPTFVTLRKLDQPACVAACRSRDNCQAYSFDRWNRICRLKATAGAFALNPRMTSGLRDDLRIPRAPAGALSMERYPSKAFPGAGYKTTSLEGPDACETACRAEDACIAFTFRLDESACHLFEKTGEYFSNELADSGGKRQD</sequence>
<reference evidence="7 8" key="1">
    <citation type="journal article" date="2018" name="Appl. Microbiol. Biotechnol.">
        <title>Co-cultivation of the strictly anaerobic methanogen Methanosarcina barkeri with aerobic methanotrophs in an oxygen-limited membrane bioreactor.</title>
        <authorList>
            <person name="In 't Zandt M.H."/>
            <person name="van den Bosch T.J.M."/>
            <person name="Rijkers R."/>
            <person name="van Kessel M.A.H.J."/>
            <person name="Jetten M.S.M."/>
            <person name="Welte C.U."/>
        </authorList>
    </citation>
    <scope>NUCLEOTIDE SEQUENCE [LARGE SCALE GENOMIC DNA]</scope>
    <source>
        <strain evidence="7 8">DSM 17706</strain>
    </source>
</reference>
<dbReference type="GO" id="GO:0006508">
    <property type="term" value="P:proteolysis"/>
    <property type="evidence" value="ECO:0007669"/>
    <property type="project" value="InterPro"/>
</dbReference>
<dbReference type="GO" id="GO:0005576">
    <property type="term" value="C:extracellular region"/>
    <property type="evidence" value="ECO:0007669"/>
    <property type="project" value="InterPro"/>
</dbReference>
<dbReference type="PROSITE" id="PS50948">
    <property type="entry name" value="PAN"/>
    <property type="match status" value="1"/>
</dbReference>
<dbReference type="Proteomes" id="UP000245137">
    <property type="component" value="Unassembled WGS sequence"/>
</dbReference>
<comment type="caution">
    <text evidence="7">The sequence shown here is derived from an EMBL/GenBank/DDBJ whole genome shotgun (WGS) entry which is preliminary data.</text>
</comment>
<feature type="domain" description="Apple" evidence="6">
    <location>
        <begin position="393"/>
        <end position="469"/>
    </location>
</feature>
<evidence type="ECO:0000313" key="7">
    <source>
        <dbReference type="EMBL" id="PWB93181.1"/>
    </source>
</evidence>
<feature type="coiled-coil region" evidence="3">
    <location>
        <begin position="111"/>
        <end position="145"/>
    </location>
</feature>
<evidence type="ECO:0000256" key="3">
    <source>
        <dbReference type="SAM" id="Coils"/>
    </source>
</evidence>